<dbReference type="Proteomes" id="UP000198414">
    <property type="component" value="Unassembled WGS sequence"/>
</dbReference>
<dbReference type="EMBL" id="BCMI01000006">
    <property type="protein sequence ID" value="GAX05543.1"/>
    <property type="molecule type" value="Genomic_DNA"/>
</dbReference>
<evidence type="ECO:0000313" key="1">
    <source>
        <dbReference type="EMBL" id="GAX05543.1"/>
    </source>
</evidence>
<sequence>MLEVYLFINPLGSRCMKSEKCILRLADPIFGDISYQFIPLLNPQMIDQHLKATNQDCHNLNLRNKQFNLHYRIILDYKAALFQGKKKGRLFLLNLQNQLVKQAQPYSEKLVLEVAKHVHLDLAMFKEDRQSELARRAFQADQRLASEMNVAAPSTAILYNADVSDCGLMLPDVTYQALYEICENNGLIAKQALAHQKSAPNLHIL</sequence>
<proteinExistence type="predicted"/>
<comment type="caution">
    <text evidence="1">The sequence shown here is derived from an EMBL/GenBank/DDBJ whole genome shotgun (WGS) entry which is preliminary data.</text>
</comment>
<organism evidence="1 2">
    <name type="scientific">Secundilactobacillus pentosiphilus</name>
    <dbReference type="NCBI Taxonomy" id="1714682"/>
    <lineage>
        <taxon>Bacteria</taxon>
        <taxon>Bacillati</taxon>
        <taxon>Bacillota</taxon>
        <taxon>Bacilli</taxon>
        <taxon>Lactobacillales</taxon>
        <taxon>Lactobacillaceae</taxon>
        <taxon>Secundilactobacillus</taxon>
    </lineage>
</organism>
<dbReference type="GO" id="GO:0016853">
    <property type="term" value="F:isomerase activity"/>
    <property type="evidence" value="ECO:0007669"/>
    <property type="project" value="UniProtKB-KW"/>
</dbReference>
<dbReference type="AlphaFoldDB" id="A0A1Z5IUW7"/>
<evidence type="ECO:0000313" key="2">
    <source>
        <dbReference type="Proteomes" id="UP000198414"/>
    </source>
</evidence>
<accession>A0A1Z5IUW7</accession>
<dbReference type="Gene3D" id="3.40.30.10">
    <property type="entry name" value="Glutaredoxin"/>
    <property type="match status" value="1"/>
</dbReference>
<protein>
    <submittedName>
        <fullName evidence="1">Dithiol-disulfide isomerase</fullName>
    </submittedName>
</protein>
<dbReference type="Pfam" id="PF13743">
    <property type="entry name" value="Thioredoxin_5"/>
    <property type="match status" value="1"/>
</dbReference>
<reference evidence="1 2" key="1">
    <citation type="submission" date="2015-11" db="EMBL/GenBank/DDBJ databases">
        <title>Draft genome sequences of new species of the genus Lactobacillus isolated from orchardgrass silage.</title>
        <authorList>
            <person name="Tohno M."/>
            <person name="Tanizawa Y."/>
            <person name="Arita M."/>
        </authorList>
    </citation>
    <scope>NUCLEOTIDE SEQUENCE [LARGE SCALE GENOMIC DNA]</scope>
    <source>
        <strain evidence="1 2">IWT25</strain>
    </source>
</reference>
<name>A0A1Z5IUW7_9LACO</name>
<dbReference type="RefSeq" id="WP_180949725.1">
    <property type="nucleotide sequence ID" value="NZ_BCMI01000006.1"/>
</dbReference>
<keyword evidence="1" id="KW-0413">Isomerase</keyword>
<gene>
    <name evidence="1" type="primary">frnE</name>
    <name evidence="1" type="ORF">IWT25_00867</name>
</gene>